<dbReference type="InterPro" id="IPR011545">
    <property type="entry name" value="DEAD/DEAH_box_helicase_dom"/>
</dbReference>
<dbReference type="Pfam" id="PF00270">
    <property type="entry name" value="DEAD"/>
    <property type="match status" value="1"/>
</dbReference>
<dbReference type="SUPFAM" id="SSF52540">
    <property type="entry name" value="P-loop containing nucleoside triphosphate hydrolases"/>
    <property type="match status" value="1"/>
</dbReference>
<evidence type="ECO:0000256" key="4">
    <source>
        <dbReference type="ARBA" id="ARBA00022741"/>
    </source>
</evidence>
<keyword evidence="9 11" id="KW-0238">DNA-binding</keyword>
<organism evidence="14 15">
    <name type="scientific">Salinimicrobium oceani</name>
    <dbReference type="NCBI Taxonomy" id="2722702"/>
    <lineage>
        <taxon>Bacteria</taxon>
        <taxon>Pseudomonadati</taxon>
        <taxon>Bacteroidota</taxon>
        <taxon>Flavobacteriia</taxon>
        <taxon>Flavobacteriales</taxon>
        <taxon>Flavobacteriaceae</taxon>
        <taxon>Salinimicrobium</taxon>
    </lineage>
</organism>
<sequence>MPFFINVILPLPLENHFTYSVSKAEAEFLKPGMRVAVPFGKSKIYTGIVAEVHQNDPQIYEAKPVEQILDETPVVTEAQLKFWYWIASYYMCTVGEVLRAAIPSAFLLESETIVQVLKGVSINDEDLSDDEFLLFEALQSQSSMKINEIIQLLDKKTVLPVINSLVEKKIIAVNQEIYEQYRPKVERHVKLHDKYSEEAAMHQLLDELSRAPKQREVIFTLFGMAAKSNGAVKVSELCKASNASSAVIKALINKQVLKEIEVETSRIAFEGGELSNMVKLNDHQQQALEEIEKAFETEDVCLLHGITSSGKTEIYVELIEKVIASGKQVLYLLPEIALTTQLITRLQNYFGEKVLVFHSKYSVNERVEVYQNVLRNTEKARIVIGVRSSIFLPFHDLGLVIVDEEHESTFKQYDPAPRYNARDLAVVLGKMRDAKVLLGSATPSLESYFNAVHNKYTLVNLDRRYGNVLLPEIEIVDIKEKHRKKRMTGHFSDRLLEEIREALNEKEQVILFQNRRGFSPILECNTCGHSPQCPNCDVSLTFHSHNNQLRCHYCGYHIAMQLKCMACGSIELSTKGFGTEKVETELKALFPGHQIGRMDLDTTRGKHGYEKIISAFEQGEIDVLIGTQMLTKGLDFRNVRLVGIMNADTLLNFPDFRAHERSFQLMLQVSGRAGRTQKRGRVLIQTYNPHHQIVQQVSTNNFLEMYREQLEERRNYKYPPFYRLIRITLKGRDYTRVNEGADWLATSLKNSLHENVLGPEFPPIARIRNEYYKNILIKIPQKQSLAKTKNLVSRVLQSFKAIGAYRGVKTVINVDPY</sequence>
<keyword evidence="1 11" id="KW-0639">Primosome</keyword>
<feature type="binding site" evidence="11">
    <location>
        <position position="524"/>
    </location>
    <ligand>
        <name>Zn(2+)</name>
        <dbReference type="ChEBI" id="CHEBI:29105"/>
        <label>1</label>
    </ligand>
</feature>
<comment type="cofactor">
    <cofactor evidence="11">
        <name>Zn(2+)</name>
        <dbReference type="ChEBI" id="CHEBI:29105"/>
    </cofactor>
    <text evidence="11">Binds 2 zinc ions per subunit.</text>
</comment>
<dbReference type="InterPro" id="IPR001650">
    <property type="entry name" value="Helicase_C-like"/>
</dbReference>
<gene>
    <name evidence="11 14" type="primary">priA</name>
    <name evidence="14" type="ORF">HC175_07380</name>
</gene>
<evidence type="ECO:0000256" key="11">
    <source>
        <dbReference type="HAMAP-Rule" id="MF_00983"/>
    </source>
</evidence>
<feature type="domain" description="Helicase ATP-binding" evidence="12">
    <location>
        <begin position="292"/>
        <end position="461"/>
    </location>
</feature>
<feature type="binding site" evidence="11">
    <location>
        <position position="527"/>
    </location>
    <ligand>
        <name>Zn(2+)</name>
        <dbReference type="ChEBI" id="CHEBI:29105"/>
        <label>1</label>
    </ligand>
</feature>
<dbReference type="Proteomes" id="UP000703674">
    <property type="component" value="Unassembled WGS sequence"/>
</dbReference>
<dbReference type="NCBIfam" id="TIGR00595">
    <property type="entry name" value="priA"/>
    <property type="match status" value="1"/>
</dbReference>
<comment type="caution">
    <text evidence="14">The sequence shown here is derived from an EMBL/GenBank/DDBJ whole genome shotgun (WGS) entry which is preliminary data.</text>
</comment>
<dbReference type="InterPro" id="IPR027417">
    <property type="entry name" value="P-loop_NTPase"/>
</dbReference>
<dbReference type="RefSeq" id="WP_168137848.1">
    <property type="nucleotide sequence ID" value="NZ_JAAVJR010000003.1"/>
</dbReference>
<dbReference type="PROSITE" id="PS51192">
    <property type="entry name" value="HELICASE_ATP_BIND_1"/>
    <property type="match status" value="1"/>
</dbReference>
<evidence type="ECO:0000256" key="7">
    <source>
        <dbReference type="ARBA" id="ARBA00022833"/>
    </source>
</evidence>
<name>A0ABX1CXT0_9FLAO</name>
<dbReference type="SMART" id="SM00490">
    <property type="entry name" value="HELICc"/>
    <property type="match status" value="1"/>
</dbReference>
<feature type="binding site" evidence="11">
    <location>
        <position position="554"/>
    </location>
    <ligand>
        <name>Zn(2+)</name>
        <dbReference type="ChEBI" id="CHEBI:29105"/>
        <label>2</label>
    </ligand>
</feature>
<comment type="catalytic activity">
    <reaction evidence="11">
        <text>ATP + H2O = ADP + phosphate + H(+)</text>
        <dbReference type="Rhea" id="RHEA:13065"/>
        <dbReference type="ChEBI" id="CHEBI:15377"/>
        <dbReference type="ChEBI" id="CHEBI:15378"/>
        <dbReference type="ChEBI" id="CHEBI:30616"/>
        <dbReference type="ChEBI" id="CHEBI:43474"/>
        <dbReference type="ChEBI" id="CHEBI:456216"/>
        <dbReference type="EC" id="5.6.2.4"/>
    </reaction>
</comment>
<dbReference type="Gene3D" id="3.40.1440.60">
    <property type="entry name" value="PriA, 3(prime) DNA-binding domain"/>
    <property type="match status" value="1"/>
</dbReference>
<dbReference type="PANTHER" id="PTHR30580:SF0">
    <property type="entry name" value="PRIMOSOMAL PROTEIN N"/>
    <property type="match status" value="1"/>
</dbReference>
<keyword evidence="4 11" id="KW-0547">Nucleotide-binding</keyword>
<keyword evidence="2 11" id="KW-0235">DNA replication</keyword>
<reference evidence="14 15" key="1">
    <citation type="submission" date="2020-03" db="EMBL/GenBank/DDBJ databases">
        <title>Salinimicrobium sp. nov, isolated from SCS.</title>
        <authorList>
            <person name="Cao W.R."/>
        </authorList>
    </citation>
    <scope>NUCLEOTIDE SEQUENCE [LARGE SCALE GENOMIC DNA]</scope>
    <source>
        <strain evidence="15">J15B91</strain>
    </source>
</reference>
<evidence type="ECO:0000313" key="14">
    <source>
        <dbReference type="EMBL" id="NJW52740.1"/>
    </source>
</evidence>
<feature type="binding site" evidence="11">
    <location>
        <position position="564"/>
    </location>
    <ligand>
        <name>Zn(2+)</name>
        <dbReference type="ChEBI" id="CHEBI:29105"/>
        <label>1</label>
    </ligand>
</feature>
<feature type="binding site" evidence="11">
    <location>
        <position position="533"/>
    </location>
    <ligand>
        <name>Zn(2+)</name>
        <dbReference type="ChEBI" id="CHEBI:29105"/>
        <label>2</label>
    </ligand>
</feature>
<evidence type="ECO:0000259" key="13">
    <source>
        <dbReference type="PROSITE" id="PS51194"/>
    </source>
</evidence>
<evidence type="ECO:0000256" key="2">
    <source>
        <dbReference type="ARBA" id="ARBA00022705"/>
    </source>
</evidence>
<comment type="similarity">
    <text evidence="11">Belongs to the helicase family. PriA subfamily.</text>
</comment>
<dbReference type="InterPro" id="IPR041222">
    <property type="entry name" value="PriA_3primeBD"/>
</dbReference>
<keyword evidence="6 11" id="KW-0347">Helicase</keyword>
<evidence type="ECO:0000256" key="3">
    <source>
        <dbReference type="ARBA" id="ARBA00022723"/>
    </source>
</evidence>
<keyword evidence="3 11" id="KW-0479">Metal-binding</keyword>
<dbReference type="PROSITE" id="PS51194">
    <property type="entry name" value="HELICASE_CTER"/>
    <property type="match status" value="1"/>
</dbReference>
<keyword evidence="7 11" id="KW-0862">Zinc</keyword>
<evidence type="ECO:0000256" key="1">
    <source>
        <dbReference type="ARBA" id="ARBA00022515"/>
    </source>
</evidence>
<dbReference type="SMART" id="SM00487">
    <property type="entry name" value="DEXDc"/>
    <property type="match status" value="1"/>
</dbReference>
<dbReference type="Pfam" id="PF18074">
    <property type="entry name" value="PriA_C"/>
    <property type="match status" value="1"/>
</dbReference>
<comment type="subunit">
    <text evidence="11">Component of the replication restart primosome.</text>
</comment>
<evidence type="ECO:0000259" key="12">
    <source>
        <dbReference type="PROSITE" id="PS51192"/>
    </source>
</evidence>
<dbReference type="EC" id="5.6.2.4" evidence="11"/>
<dbReference type="CDD" id="cd18804">
    <property type="entry name" value="SF2_C_priA"/>
    <property type="match status" value="1"/>
</dbReference>
<comment type="catalytic activity">
    <reaction evidence="11">
        <text>Couples ATP hydrolysis with the unwinding of duplex DNA by translocating in the 3'-5' direction.</text>
        <dbReference type="EC" id="5.6.2.4"/>
    </reaction>
</comment>
<dbReference type="InterPro" id="IPR005259">
    <property type="entry name" value="PriA"/>
</dbReference>
<dbReference type="PANTHER" id="PTHR30580">
    <property type="entry name" value="PRIMOSOMAL PROTEIN N"/>
    <property type="match status" value="1"/>
</dbReference>
<keyword evidence="8 11" id="KW-0067">ATP-binding</keyword>
<feature type="binding site" evidence="11">
    <location>
        <position position="551"/>
    </location>
    <ligand>
        <name>Zn(2+)</name>
        <dbReference type="ChEBI" id="CHEBI:29105"/>
        <label>2</label>
    </ligand>
</feature>
<evidence type="ECO:0000256" key="10">
    <source>
        <dbReference type="ARBA" id="ARBA00023235"/>
    </source>
</evidence>
<feature type="domain" description="Helicase C-terminal" evidence="13">
    <location>
        <begin position="559"/>
        <end position="714"/>
    </location>
</feature>
<evidence type="ECO:0000256" key="6">
    <source>
        <dbReference type="ARBA" id="ARBA00022806"/>
    </source>
</evidence>
<dbReference type="CDD" id="cd17929">
    <property type="entry name" value="DEXHc_priA"/>
    <property type="match status" value="1"/>
</dbReference>
<dbReference type="InterPro" id="IPR042115">
    <property type="entry name" value="PriA_3primeBD_sf"/>
</dbReference>
<comment type="function">
    <text evidence="11">Initiates the restart of stalled replication forks, which reloads the replicative helicase on sites other than the origin of replication. Recognizes and binds to abandoned replication forks and remodels them to uncover a helicase loading site. Promotes assembly of the primosome at these replication forks.</text>
</comment>
<dbReference type="Gene3D" id="3.40.50.300">
    <property type="entry name" value="P-loop containing nucleotide triphosphate hydrolases"/>
    <property type="match status" value="2"/>
</dbReference>
<dbReference type="Pfam" id="PF18319">
    <property type="entry name" value="Zn_ribbon_PriA"/>
    <property type="match status" value="1"/>
</dbReference>
<feature type="binding site" evidence="11">
    <location>
        <position position="567"/>
    </location>
    <ligand>
        <name>Zn(2+)</name>
        <dbReference type="ChEBI" id="CHEBI:29105"/>
        <label>1</label>
    </ligand>
</feature>
<dbReference type="InterPro" id="IPR040498">
    <property type="entry name" value="PriA_CRR"/>
</dbReference>
<evidence type="ECO:0000256" key="8">
    <source>
        <dbReference type="ARBA" id="ARBA00022840"/>
    </source>
</evidence>
<accession>A0ABX1CXT0</accession>
<keyword evidence="10 11" id="KW-0413">Isomerase</keyword>
<dbReference type="Pfam" id="PF00271">
    <property type="entry name" value="Helicase_C"/>
    <property type="match status" value="1"/>
</dbReference>
<dbReference type="EMBL" id="JAAVJR010000003">
    <property type="protein sequence ID" value="NJW52740.1"/>
    <property type="molecule type" value="Genomic_DNA"/>
</dbReference>
<dbReference type="InterPro" id="IPR014001">
    <property type="entry name" value="Helicase_ATP-bd"/>
</dbReference>
<proteinExistence type="inferred from homology"/>
<evidence type="ECO:0000256" key="9">
    <source>
        <dbReference type="ARBA" id="ARBA00023125"/>
    </source>
</evidence>
<evidence type="ECO:0000313" key="15">
    <source>
        <dbReference type="Proteomes" id="UP000703674"/>
    </source>
</evidence>
<dbReference type="HAMAP" id="MF_00983">
    <property type="entry name" value="PriA"/>
    <property type="match status" value="1"/>
</dbReference>
<dbReference type="Pfam" id="PF17764">
    <property type="entry name" value="PriA_3primeBD"/>
    <property type="match status" value="1"/>
</dbReference>
<feature type="binding site" evidence="11">
    <location>
        <position position="536"/>
    </location>
    <ligand>
        <name>Zn(2+)</name>
        <dbReference type="ChEBI" id="CHEBI:29105"/>
        <label>2</label>
    </ligand>
</feature>
<keyword evidence="5 11" id="KW-0378">Hydrolase</keyword>
<evidence type="ECO:0000256" key="5">
    <source>
        <dbReference type="ARBA" id="ARBA00022801"/>
    </source>
</evidence>
<keyword evidence="15" id="KW-1185">Reference proteome</keyword>
<dbReference type="InterPro" id="IPR041236">
    <property type="entry name" value="PriA_C"/>
</dbReference>
<protein>
    <recommendedName>
        <fullName evidence="11">Replication restart protein PriA</fullName>
    </recommendedName>
    <alternativeName>
        <fullName evidence="11">ATP-dependent DNA helicase PriA</fullName>
        <ecNumber evidence="11">5.6.2.4</ecNumber>
    </alternativeName>
    <alternativeName>
        <fullName evidence="11">DNA 3'-5' helicase PriA</fullName>
    </alternativeName>
</protein>